<evidence type="ECO:0000256" key="1">
    <source>
        <dbReference type="SAM" id="MobiDB-lite"/>
    </source>
</evidence>
<accession>A0A1E3RKF5</accession>
<comment type="caution">
    <text evidence="2">The sequence shown here is derived from an EMBL/GenBank/DDBJ whole genome shotgun (WGS) entry which is preliminary data.</text>
</comment>
<protein>
    <submittedName>
        <fullName evidence="2">Uncharacterized protein</fullName>
    </submittedName>
</protein>
<evidence type="ECO:0000313" key="3">
    <source>
        <dbReference type="Proteomes" id="UP000094053"/>
    </source>
</evidence>
<dbReference type="Proteomes" id="UP000094053">
    <property type="component" value="Unassembled WGS sequence"/>
</dbReference>
<feature type="region of interest" description="Disordered" evidence="1">
    <location>
        <begin position="1"/>
        <end position="29"/>
    </location>
</feature>
<dbReference type="RefSeq" id="WP_069413413.1">
    <property type="nucleotide sequence ID" value="NZ_JACKUL010000024.1"/>
</dbReference>
<proteinExistence type="predicted"/>
<dbReference type="EMBL" id="MIHA01000006">
    <property type="protein sequence ID" value="ODQ90351.1"/>
    <property type="molecule type" value="Genomic_DNA"/>
</dbReference>
<organism evidence="2 3">
    <name type="scientific">Mycolicibacterium flavescens</name>
    <name type="common">Mycobacterium flavescens</name>
    <dbReference type="NCBI Taxonomy" id="1776"/>
    <lineage>
        <taxon>Bacteria</taxon>
        <taxon>Bacillati</taxon>
        <taxon>Actinomycetota</taxon>
        <taxon>Actinomycetes</taxon>
        <taxon>Mycobacteriales</taxon>
        <taxon>Mycobacteriaceae</taxon>
        <taxon>Mycolicibacterium</taxon>
    </lineage>
</organism>
<name>A0A1E3RKF5_MYCFV</name>
<reference evidence="3" key="1">
    <citation type="submission" date="2016-09" db="EMBL/GenBank/DDBJ databases">
        <authorList>
            <person name="Greninger A.L."/>
            <person name="Jerome K.R."/>
            <person name="Mcnair B."/>
            <person name="Wallis C."/>
            <person name="Fang F."/>
        </authorList>
    </citation>
    <scope>NUCLEOTIDE SEQUENCE [LARGE SCALE GENOMIC DNA]</scope>
    <source>
        <strain evidence="3">M6</strain>
    </source>
</reference>
<gene>
    <name evidence="2" type="ORF">BHQ18_09815</name>
</gene>
<dbReference type="STRING" id="1776.BHQ18_09815"/>
<keyword evidence="3" id="KW-1185">Reference proteome</keyword>
<evidence type="ECO:0000313" key="2">
    <source>
        <dbReference type="EMBL" id="ODQ90351.1"/>
    </source>
</evidence>
<dbReference type="OrthoDB" id="4637442at2"/>
<sequence length="94" mass="10482">MTDTTNTTDLPAAPRHQAPRHKAVAPAPAVDDRVVITEQQVLFGSAQALARAPHRSTHWAAVRRWFAGSGERRNYPARLNYLEAALLSRELDRL</sequence>
<dbReference type="AlphaFoldDB" id="A0A1E3RKF5"/>